<accession>A0A4C1T841</accession>
<feature type="region of interest" description="Disordered" evidence="1">
    <location>
        <begin position="1"/>
        <end position="52"/>
    </location>
</feature>
<proteinExistence type="predicted"/>
<comment type="caution">
    <text evidence="2">The sequence shown here is derived from an EMBL/GenBank/DDBJ whole genome shotgun (WGS) entry which is preliminary data.</text>
</comment>
<feature type="compositionally biased region" description="Basic residues" evidence="1">
    <location>
        <begin position="1"/>
        <end position="10"/>
    </location>
</feature>
<dbReference type="Proteomes" id="UP000299102">
    <property type="component" value="Unassembled WGS sequence"/>
</dbReference>
<dbReference type="EMBL" id="BGZK01008700">
    <property type="protein sequence ID" value="GBP09461.1"/>
    <property type="molecule type" value="Genomic_DNA"/>
</dbReference>
<name>A0A4C1T841_EUMVA</name>
<evidence type="ECO:0000313" key="2">
    <source>
        <dbReference type="EMBL" id="GBP09461.1"/>
    </source>
</evidence>
<protein>
    <submittedName>
        <fullName evidence="2">Uncharacterized protein</fullName>
    </submittedName>
</protein>
<keyword evidence="3" id="KW-1185">Reference proteome</keyword>
<evidence type="ECO:0000256" key="1">
    <source>
        <dbReference type="SAM" id="MobiDB-lite"/>
    </source>
</evidence>
<gene>
    <name evidence="2" type="ORF">EVAR_101602_1</name>
</gene>
<feature type="compositionally biased region" description="Low complexity" evidence="1">
    <location>
        <begin position="18"/>
        <end position="44"/>
    </location>
</feature>
<sequence>MVSRNSKKKQQHQESAGTTSATTKSAFKKTTSSSSSSSATFPTTNVTRSDNELAEAAQVHDVSCSTEEFRTAKHYKASTSSTSKSAISESSIIKMQSNKESSSKFSSKAQHHHQEMSDEFSSIGNVISSIDLVNESGMQEPVFSVPIDVVDITTSGSTSSEEGILLHNIVFPVYVTKFGRHIVFNHILWQYNSRRQVQAI</sequence>
<reference evidence="2 3" key="1">
    <citation type="journal article" date="2019" name="Commun. Biol.">
        <title>The bagworm genome reveals a unique fibroin gene that provides high tensile strength.</title>
        <authorList>
            <person name="Kono N."/>
            <person name="Nakamura H."/>
            <person name="Ohtoshi R."/>
            <person name="Tomita M."/>
            <person name="Numata K."/>
            <person name="Arakawa K."/>
        </authorList>
    </citation>
    <scope>NUCLEOTIDE SEQUENCE [LARGE SCALE GENOMIC DNA]</scope>
</reference>
<organism evidence="2 3">
    <name type="scientific">Eumeta variegata</name>
    <name type="common">Bagworm moth</name>
    <name type="synonym">Eumeta japonica</name>
    <dbReference type="NCBI Taxonomy" id="151549"/>
    <lineage>
        <taxon>Eukaryota</taxon>
        <taxon>Metazoa</taxon>
        <taxon>Ecdysozoa</taxon>
        <taxon>Arthropoda</taxon>
        <taxon>Hexapoda</taxon>
        <taxon>Insecta</taxon>
        <taxon>Pterygota</taxon>
        <taxon>Neoptera</taxon>
        <taxon>Endopterygota</taxon>
        <taxon>Lepidoptera</taxon>
        <taxon>Glossata</taxon>
        <taxon>Ditrysia</taxon>
        <taxon>Tineoidea</taxon>
        <taxon>Psychidae</taxon>
        <taxon>Oiketicinae</taxon>
        <taxon>Eumeta</taxon>
    </lineage>
</organism>
<dbReference type="AlphaFoldDB" id="A0A4C1T841"/>
<evidence type="ECO:0000313" key="3">
    <source>
        <dbReference type="Proteomes" id="UP000299102"/>
    </source>
</evidence>